<reference evidence="3" key="2">
    <citation type="submission" date="2020-04" db="EMBL/GenBank/DDBJ databases">
        <authorList>
            <consortium name="NCBI Genome Project"/>
        </authorList>
    </citation>
    <scope>NUCLEOTIDE SEQUENCE</scope>
    <source>
        <strain evidence="3">CBS 342.82</strain>
    </source>
</reference>
<reference evidence="3" key="3">
    <citation type="submission" date="2025-08" db="UniProtKB">
        <authorList>
            <consortium name="RefSeq"/>
        </authorList>
    </citation>
    <scope>IDENTIFICATION</scope>
    <source>
        <strain evidence="3">CBS 342.82</strain>
    </source>
</reference>
<evidence type="ECO:0008006" key="4">
    <source>
        <dbReference type="Google" id="ProtNLM"/>
    </source>
</evidence>
<evidence type="ECO:0000256" key="1">
    <source>
        <dbReference type="SAM" id="MobiDB-lite"/>
    </source>
</evidence>
<protein>
    <recommendedName>
        <fullName evidence="4">RNI-like protein</fullName>
    </recommendedName>
</protein>
<dbReference type="RefSeq" id="XP_033459158.1">
    <property type="nucleotide sequence ID" value="XM_033601446.1"/>
</dbReference>
<name>A0A6J3M5K9_9PEZI</name>
<evidence type="ECO:0000313" key="3">
    <source>
        <dbReference type="RefSeq" id="XP_033459158.1"/>
    </source>
</evidence>
<feature type="region of interest" description="Disordered" evidence="1">
    <location>
        <begin position="40"/>
        <end position="64"/>
    </location>
</feature>
<dbReference type="GeneID" id="54359246"/>
<dbReference type="SUPFAM" id="SSF52047">
    <property type="entry name" value="RNI-like"/>
    <property type="match status" value="1"/>
</dbReference>
<sequence length="629" mass="69866">MPIKSNKFDFTNRTSRGVKIGQIIGHALEKEADKILKDATKHSQQTKDKRNAQASSPQGDAYTHISHLDIRAPSKELGDEGCFALIEGLGAALSNSTARVGLALEDLNLTNNNITTAALKRLGSVIRLAGPTLRSLNLSSNHVKVGTAQEAQDWDDFLRSLEGCTRLRKIDLSGNVSLGSKAMEILARLHVASDHIPPVTRIDTSETSIATTDVIRRTSHDSAIKVQSFEKVPLRDQTLRAGLRSVAYIVLNDTGLDDCGALWLSYLIEDHFFPIQLVDDLESTRIDTANPATPTDGIEWSSNETSLGKDGILVLKKASVLREQLLKDGDAYDDISTDTQDQNAPDAELAISQGRSTNIQDPASEEHESRLLRSARSKIQRGIMVNSGASSVDLWRAALQVVTLSRMFFMGIGVPASFRGHVHNSRKPIRYVVYSEDTYMSRSALSENKTVMRESHSTLRTKKIRYLPLRETEEIFQSCEGEYLPPSITPTVAALAPNPRSNGRDRALKIHGTQEITEAIDQLEVQDSNLFLAYQKKRSRALRAGSAIDPYRDETRASHFPPELTKYLIRSVLSLGENDALTAGQFERAYQWGCNRTSLQKELEWLKDHKSIQIMRLLETIDCMEYGRA</sequence>
<proteinExistence type="predicted"/>
<gene>
    <name evidence="3" type="ORF">K489DRAFT_320234</name>
</gene>
<accession>A0A6J3M5K9</accession>
<evidence type="ECO:0000313" key="2">
    <source>
        <dbReference type="Proteomes" id="UP000504637"/>
    </source>
</evidence>
<dbReference type="Gene3D" id="3.80.10.10">
    <property type="entry name" value="Ribonuclease Inhibitor"/>
    <property type="match status" value="1"/>
</dbReference>
<reference evidence="3" key="1">
    <citation type="submission" date="2020-01" db="EMBL/GenBank/DDBJ databases">
        <authorList>
            <consortium name="DOE Joint Genome Institute"/>
            <person name="Haridas S."/>
            <person name="Albert R."/>
            <person name="Binder M."/>
            <person name="Bloem J."/>
            <person name="Labutti K."/>
            <person name="Salamov A."/>
            <person name="Andreopoulos B."/>
            <person name="Baker S.E."/>
            <person name="Barry K."/>
            <person name="Bills G."/>
            <person name="Bluhm B.H."/>
            <person name="Cannon C."/>
            <person name="Castanera R."/>
            <person name="Culley D.E."/>
            <person name="Daum C."/>
            <person name="Ezra D."/>
            <person name="Gonzalez J.B."/>
            <person name="Henrissat B."/>
            <person name="Kuo A."/>
            <person name="Liang C."/>
            <person name="Lipzen A."/>
            <person name="Lutzoni F."/>
            <person name="Magnuson J."/>
            <person name="Mondo S."/>
            <person name="Nolan M."/>
            <person name="Ohm R."/>
            <person name="Pangilinan J."/>
            <person name="Park H.-J."/>
            <person name="Ramirez L."/>
            <person name="Alfaro M."/>
            <person name="Sun H."/>
            <person name="Tritt A."/>
            <person name="Yoshinaga Y."/>
            <person name="Zwiers L.-H."/>
            <person name="Turgeon B.G."/>
            <person name="Goodwin S.B."/>
            <person name="Spatafora J.W."/>
            <person name="Crous P.W."/>
            <person name="Grigoriev I.V."/>
        </authorList>
    </citation>
    <scope>NUCLEOTIDE SEQUENCE</scope>
    <source>
        <strain evidence="3">CBS 342.82</strain>
    </source>
</reference>
<keyword evidence="2" id="KW-1185">Reference proteome</keyword>
<feature type="compositionally biased region" description="Basic and acidic residues" evidence="1">
    <location>
        <begin position="40"/>
        <end position="51"/>
    </location>
</feature>
<dbReference type="InterPro" id="IPR032675">
    <property type="entry name" value="LRR_dom_sf"/>
</dbReference>
<organism evidence="3">
    <name type="scientific">Dissoconium aciculare CBS 342.82</name>
    <dbReference type="NCBI Taxonomy" id="1314786"/>
    <lineage>
        <taxon>Eukaryota</taxon>
        <taxon>Fungi</taxon>
        <taxon>Dikarya</taxon>
        <taxon>Ascomycota</taxon>
        <taxon>Pezizomycotina</taxon>
        <taxon>Dothideomycetes</taxon>
        <taxon>Dothideomycetidae</taxon>
        <taxon>Mycosphaerellales</taxon>
        <taxon>Dissoconiaceae</taxon>
        <taxon>Dissoconium</taxon>
    </lineage>
</organism>
<dbReference type="Proteomes" id="UP000504637">
    <property type="component" value="Unplaced"/>
</dbReference>
<dbReference type="OrthoDB" id="9876299at2759"/>
<dbReference type="AlphaFoldDB" id="A0A6J3M5K9"/>